<keyword evidence="2" id="KW-1185">Reference proteome</keyword>
<dbReference type="AlphaFoldDB" id="A0A365H1G1"/>
<accession>A0A365H1G1</accession>
<dbReference type="EMBL" id="QLYX01000011">
    <property type="protein sequence ID" value="RAY12920.1"/>
    <property type="molecule type" value="Genomic_DNA"/>
</dbReference>
<name>A0A365H1G1_9ACTN</name>
<evidence type="ECO:0000313" key="2">
    <source>
        <dbReference type="Proteomes" id="UP000251891"/>
    </source>
</evidence>
<organism evidence="1 2">
    <name type="scientific">Actinomadura craniellae</name>
    <dbReference type="NCBI Taxonomy" id="2231787"/>
    <lineage>
        <taxon>Bacteria</taxon>
        <taxon>Bacillati</taxon>
        <taxon>Actinomycetota</taxon>
        <taxon>Actinomycetes</taxon>
        <taxon>Streptosporangiales</taxon>
        <taxon>Thermomonosporaceae</taxon>
        <taxon>Actinomadura</taxon>
    </lineage>
</organism>
<proteinExistence type="predicted"/>
<sequence>MYAEVLPPDEKAVVAGRRRLLAAAHDAGSVPARGRRRPQIGRGWRLAAPVGLTAALTAGVIVAAQGGDPGEGGGPGPITLRPVAAPQDLAHNAALVAANEPAGKAGPTRWAYLKTVFVPTQEGGGPPLFGAPKKTRTQEMWRRTDDRQFALTEGGRLRVVNGSKSLPTGVNRMDYPYLLSLPTRPDGLLAQVYKTVDAEYARSFANWKKPIPANASNRTREKYELMRKSKPIPPTAEERNARAFELITLYMRDAVLPPKIQAALYGAAAKIPGIRYEAKATDVAGRAGVTLYRVDNGYLRREIIINPRSYGYMGFRVVAIKDHREAGVPPVKQGQTIGWGALLEATFVSGPGQRS</sequence>
<evidence type="ECO:0008006" key="3">
    <source>
        <dbReference type="Google" id="ProtNLM"/>
    </source>
</evidence>
<protein>
    <recommendedName>
        <fullName evidence="3">CU044_5270 family protein</fullName>
    </recommendedName>
</protein>
<reference evidence="1 2" key="1">
    <citation type="submission" date="2018-06" db="EMBL/GenBank/DDBJ databases">
        <title>Actinomadura craniellae sp. nov. isolated from marine sponge Craniella sp.</title>
        <authorList>
            <person name="Li L."/>
            <person name="Xu Q.H."/>
            <person name="Lin H.W."/>
            <person name="Lu Y.H."/>
        </authorList>
    </citation>
    <scope>NUCLEOTIDE SEQUENCE [LARGE SCALE GENOMIC DNA]</scope>
    <source>
        <strain evidence="1 2">LHW63021</strain>
    </source>
</reference>
<evidence type="ECO:0000313" key="1">
    <source>
        <dbReference type="EMBL" id="RAY12920.1"/>
    </source>
</evidence>
<gene>
    <name evidence="1" type="ORF">DPM19_23205</name>
</gene>
<comment type="caution">
    <text evidence="1">The sequence shown here is derived from an EMBL/GenBank/DDBJ whole genome shotgun (WGS) entry which is preliminary data.</text>
</comment>
<dbReference type="Proteomes" id="UP000251891">
    <property type="component" value="Unassembled WGS sequence"/>
</dbReference>